<dbReference type="Gene3D" id="3.40.50.1010">
    <property type="entry name" value="5'-nuclease"/>
    <property type="match status" value="1"/>
</dbReference>
<organism evidence="5 6">
    <name type="scientific">Noviherbaspirillum suwonense</name>
    <dbReference type="NCBI Taxonomy" id="1224511"/>
    <lineage>
        <taxon>Bacteria</taxon>
        <taxon>Pseudomonadati</taxon>
        <taxon>Pseudomonadota</taxon>
        <taxon>Betaproteobacteria</taxon>
        <taxon>Burkholderiales</taxon>
        <taxon>Oxalobacteraceae</taxon>
        <taxon>Noviherbaspirillum</taxon>
    </lineage>
</organism>
<evidence type="ECO:0000313" key="6">
    <source>
        <dbReference type="Proteomes" id="UP001158049"/>
    </source>
</evidence>
<dbReference type="GO" id="GO:0004527">
    <property type="term" value="F:exonuclease activity"/>
    <property type="evidence" value="ECO:0007669"/>
    <property type="project" value="UniProtKB-KW"/>
</dbReference>
<dbReference type="CDD" id="cd09860">
    <property type="entry name" value="PIN_T4-like"/>
    <property type="match status" value="1"/>
</dbReference>
<proteinExistence type="predicted"/>
<dbReference type="EMBL" id="FXUL01000045">
    <property type="protein sequence ID" value="SMP81563.1"/>
    <property type="molecule type" value="Genomic_DNA"/>
</dbReference>
<dbReference type="PANTHER" id="PTHR42646">
    <property type="entry name" value="FLAP ENDONUCLEASE XNI"/>
    <property type="match status" value="1"/>
</dbReference>
<sequence>MDILLVDCYSIAYASHFSAPMRAQNGDEVQAIYVTIRTLAKRVRENPTFVPVLLWDGHAKWRYDLYADYKSGRKKGEASLAARASVNQQMPYLRIMLAKLGLMQLHDPNAEADDIGHQLGKQLVANGHTVKFLTGDHDWLQNLQPGASWLDHRTDTHICTPEEMEAAVGARNARDFVQIKAMVGDTSDSIEGVAKIGEKTAPKILADFGSVEDFFARVDAGEFEPRLVAHKNLASEEGRATYRRNLQLMDLSLAPVLSAESIITSREEPDHPTFLDWCENFQFKYFLQNPSRLTGPFDEIIRRADYSALLQAIHQLGENEEEEEEF</sequence>
<dbReference type="SMART" id="SM00475">
    <property type="entry name" value="53EXOc"/>
    <property type="match status" value="1"/>
</dbReference>
<dbReference type="InterPro" id="IPR038969">
    <property type="entry name" value="FEN"/>
</dbReference>
<dbReference type="RefSeq" id="WP_283445685.1">
    <property type="nucleotide sequence ID" value="NZ_FXUL01000045.1"/>
</dbReference>
<evidence type="ECO:0000259" key="4">
    <source>
        <dbReference type="SMART" id="SM00475"/>
    </source>
</evidence>
<dbReference type="SUPFAM" id="SSF88723">
    <property type="entry name" value="PIN domain-like"/>
    <property type="match status" value="1"/>
</dbReference>
<keyword evidence="6" id="KW-1185">Reference proteome</keyword>
<name>A0ABY1QUV3_9BURK</name>
<evidence type="ECO:0000313" key="5">
    <source>
        <dbReference type="EMBL" id="SMP81563.1"/>
    </source>
</evidence>
<protein>
    <submittedName>
        <fullName evidence="5">5'-3' exonuclease</fullName>
    </submittedName>
</protein>
<keyword evidence="5" id="KW-0269">Exonuclease</keyword>
<dbReference type="InterPro" id="IPR002421">
    <property type="entry name" value="5-3_exonuclease"/>
</dbReference>
<dbReference type="InterPro" id="IPR036279">
    <property type="entry name" value="5-3_exonuclease_C_sf"/>
</dbReference>
<gene>
    <name evidence="5" type="ORF">SAMN06295970_14513</name>
</gene>
<dbReference type="InterPro" id="IPR029060">
    <property type="entry name" value="PIN-like_dom_sf"/>
</dbReference>
<keyword evidence="1" id="KW-0540">Nuclease</keyword>
<evidence type="ECO:0000256" key="3">
    <source>
        <dbReference type="ARBA" id="ARBA00023125"/>
    </source>
</evidence>
<accession>A0ABY1QUV3</accession>
<dbReference type="InterPro" id="IPR008918">
    <property type="entry name" value="HhH2"/>
</dbReference>
<dbReference type="SMART" id="SM00279">
    <property type="entry name" value="HhH2"/>
    <property type="match status" value="1"/>
</dbReference>
<dbReference type="SUPFAM" id="SSF47807">
    <property type="entry name" value="5' to 3' exonuclease, C-terminal subdomain"/>
    <property type="match status" value="1"/>
</dbReference>
<comment type="caution">
    <text evidence="5">The sequence shown here is derived from an EMBL/GenBank/DDBJ whole genome shotgun (WGS) entry which is preliminary data.</text>
</comment>
<dbReference type="InterPro" id="IPR020046">
    <property type="entry name" value="5-3_exonucl_a-hlix_arch_N"/>
</dbReference>
<dbReference type="Pfam" id="PF01367">
    <property type="entry name" value="5_3_exonuc"/>
    <property type="match status" value="1"/>
</dbReference>
<evidence type="ECO:0000256" key="1">
    <source>
        <dbReference type="ARBA" id="ARBA00022722"/>
    </source>
</evidence>
<dbReference type="Proteomes" id="UP001158049">
    <property type="component" value="Unassembled WGS sequence"/>
</dbReference>
<feature type="domain" description="5'-3' exonuclease" evidence="4">
    <location>
        <begin position="1"/>
        <end position="284"/>
    </location>
</feature>
<keyword evidence="2" id="KW-0378">Hydrolase</keyword>
<dbReference type="Gene3D" id="1.10.150.20">
    <property type="entry name" value="5' to 3' exonuclease, C-terminal subdomain"/>
    <property type="match status" value="1"/>
</dbReference>
<reference evidence="5 6" key="1">
    <citation type="submission" date="2017-05" db="EMBL/GenBank/DDBJ databases">
        <authorList>
            <person name="Varghese N."/>
            <person name="Submissions S."/>
        </authorList>
    </citation>
    <scope>NUCLEOTIDE SEQUENCE [LARGE SCALE GENOMIC DNA]</scope>
    <source>
        <strain evidence="5 6">DSM 26001</strain>
    </source>
</reference>
<keyword evidence="3" id="KW-0238">DNA-binding</keyword>
<evidence type="ECO:0000256" key="2">
    <source>
        <dbReference type="ARBA" id="ARBA00022801"/>
    </source>
</evidence>
<dbReference type="CDD" id="cd09898">
    <property type="entry name" value="H3TH_53EXO"/>
    <property type="match status" value="1"/>
</dbReference>
<dbReference type="Pfam" id="PF02739">
    <property type="entry name" value="5_3_exonuc_N"/>
    <property type="match status" value="1"/>
</dbReference>
<dbReference type="PANTHER" id="PTHR42646:SF2">
    <property type="entry name" value="5'-3' EXONUCLEASE FAMILY PROTEIN"/>
    <property type="match status" value="1"/>
</dbReference>
<dbReference type="InterPro" id="IPR020045">
    <property type="entry name" value="DNA_polI_H3TH"/>
</dbReference>